<dbReference type="Pfam" id="PF00440">
    <property type="entry name" value="TetR_N"/>
    <property type="match status" value="1"/>
</dbReference>
<evidence type="ECO:0000313" key="5">
    <source>
        <dbReference type="Proteomes" id="UP000078454"/>
    </source>
</evidence>
<name>A0A198A076_9BACL</name>
<dbReference type="SUPFAM" id="SSF46689">
    <property type="entry name" value="Homeodomain-like"/>
    <property type="match status" value="1"/>
</dbReference>
<sequence>MGKRQDIMAATLDVIHEEGLHSVTLAKVLKKAKVGWGTTFNYFESKEVLVNEVYKEARIHMGNFLASERVFIH</sequence>
<dbReference type="EMBL" id="LYPB01000087">
    <property type="protein sequence ID" value="OAS14859.1"/>
    <property type="molecule type" value="Genomic_DNA"/>
</dbReference>
<protein>
    <recommendedName>
        <fullName evidence="3">HTH tetR-type domain-containing protein</fullName>
    </recommendedName>
</protein>
<dbReference type="AlphaFoldDB" id="A0A198A076"/>
<dbReference type="InterPro" id="IPR009057">
    <property type="entry name" value="Homeodomain-like_sf"/>
</dbReference>
<comment type="caution">
    <text evidence="4">The sequence shown here is derived from an EMBL/GenBank/DDBJ whole genome shotgun (WGS) entry which is preliminary data.</text>
</comment>
<dbReference type="GO" id="GO:0003677">
    <property type="term" value="F:DNA binding"/>
    <property type="evidence" value="ECO:0007669"/>
    <property type="project" value="UniProtKB-UniRule"/>
</dbReference>
<gene>
    <name evidence="4" type="ORF">A8708_04995</name>
</gene>
<evidence type="ECO:0000259" key="3">
    <source>
        <dbReference type="PROSITE" id="PS50977"/>
    </source>
</evidence>
<keyword evidence="1 2" id="KW-0238">DNA-binding</keyword>
<dbReference type="InterPro" id="IPR001647">
    <property type="entry name" value="HTH_TetR"/>
</dbReference>
<dbReference type="Proteomes" id="UP000078454">
    <property type="component" value="Unassembled WGS sequence"/>
</dbReference>
<dbReference type="PROSITE" id="PS50977">
    <property type="entry name" value="HTH_TETR_2"/>
    <property type="match status" value="1"/>
</dbReference>
<evidence type="ECO:0000313" key="4">
    <source>
        <dbReference type="EMBL" id="OAS14859.1"/>
    </source>
</evidence>
<dbReference type="OrthoDB" id="6430772at2"/>
<accession>A0A198A076</accession>
<reference evidence="4 5" key="1">
    <citation type="submission" date="2016-05" db="EMBL/GenBank/DDBJ databases">
        <title>Paenibacillus sp. 1ZS3-15 nov., isolated from the rhizosphere soil.</title>
        <authorList>
            <person name="Zhang X.X."/>
            <person name="Zhang J."/>
        </authorList>
    </citation>
    <scope>NUCLEOTIDE SEQUENCE [LARGE SCALE GENOMIC DNA]</scope>
    <source>
        <strain evidence="4 5">1ZS3-15</strain>
    </source>
</reference>
<dbReference type="Gene3D" id="1.10.357.10">
    <property type="entry name" value="Tetracycline Repressor, domain 2"/>
    <property type="match status" value="1"/>
</dbReference>
<keyword evidence="5" id="KW-1185">Reference proteome</keyword>
<evidence type="ECO:0000256" key="2">
    <source>
        <dbReference type="PROSITE-ProRule" id="PRU00335"/>
    </source>
</evidence>
<organism evidence="4 5">
    <name type="scientific">Paenibacillus oryzisoli</name>
    <dbReference type="NCBI Taxonomy" id="1850517"/>
    <lineage>
        <taxon>Bacteria</taxon>
        <taxon>Bacillati</taxon>
        <taxon>Bacillota</taxon>
        <taxon>Bacilli</taxon>
        <taxon>Bacillales</taxon>
        <taxon>Paenibacillaceae</taxon>
        <taxon>Paenibacillus</taxon>
    </lineage>
</organism>
<evidence type="ECO:0000256" key="1">
    <source>
        <dbReference type="ARBA" id="ARBA00023125"/>
    </source>
</evidence>
<feature type="DNA-binding region" description="H-T-H motif" evidence="2">
    <location>
        <begin position="24"/>
        <end position="43"/>
    </location>
</feature>
<proteinExistence type="predicted"/>
<feature type="domain" description="HTH tetR-type" evidence="3">
    <location>
        <begin position="1"/>
        <end position="61"/>
    </location>
</feature>
<dbReference type="STRING" id="1850517.A8708_04995"/>